<dbReference type="EMBL" id="CP019630">
    <property type="protein sequence ID" value="AQQ05867.1"/>
    <property type="molecule type" value="Genomic_DNA"/>
</dbReference>
<evidence type="ECO:0000313" key="1">
    <source>
        <dbReference type="EMBL" id="AQQ05867.1"/>
    </source>
</evidence>
<dbReference type="RefSeq" id="WP_077292401.1">
    <property type="nucleotide sequence ID" value="NZ_CP019630.1"/>
</dbReference>
<protein>
    <submittedName>
        <fullName evidence="1">Uncharacterized protein</fullName>
    </submittedName>
</protein>
<keyword evidence="2" id="KW-1185">Reference proteome</keyword>
<gene>
    <name evidence="1" type="ORF">B0E33_21735</name>
</gene>
<dbReference type="Proteomes" id="UP000188174">
    <property type="component" value="Chromosome"/>
</dbReference>
<name>A0ABM6I630_9HYPH</name>
<evidence type="ECO:0000313" key="2">
    <source>
        <dbReference type="Proteomes" id="UP000188174"/>
    </source>
</evidence>
<reference evidence="1 2" key="1">
    <citation type="submission" date="2017-02" db="EMBL/GenBank/DDBJ databases">
        <authorList>
            <person name="Jeong S."/>
        </authorList>
    </citation>
    <scope>NUCLEOTIDE SEQUENCE [LARGE SCALE GENOMIC DNA]</scope>
    <source>
        <strain evidence="1 2">RMAR6-6</strain>
    </source>
</reference>
<accession>A0ABM6I630</accession>
<proteinExistence type="predicted"/>
<organism evidence="1 2">
    <name type="scientific">Roseibium algicola</name>
    <dbReference type="NCBI Taxonomy" id="2857014"/>
    <lineage>
        <taxon>Bacteria</taxon>
        <taxon>Pseudomonadati</taxon>
        <taxon>Pseudomonadota</taxon>
        <taxon>Alphaproteobacteria</taxon>
        <taxon>Hyphomicrobiales</taxon>
        <taxon>Stappiaceae</taxon>
        <taxon>Roseibium</taxon>
    </lineage>
</organism>
<sequence length="151" mass="17045">MDFKQSHEAENPREPGTGAEFHEETLQRHVRHTFAQLVACALDVEPGLAFHGDLVGISNTLAIDRGQEAGRRTWCFRVKSLWKEPAEGAVLAHKGQRRHVTRLGSRQGHQQIRAQLRHAAVLHDDAFVFAPGLEQKLRLVSRQSVFDQREG</sequence>